<dbReference type="AlphaFoldDB" id="A0A1V9ZWD8"/>
<dbReference type="OrthoDB" id="4062651at2759"/>
<feature type="domain" description="Protein kinase" evidence="2">
    <location>
        <begin position="298"/>
        <end position="568"/>
    </location>
</feature>
<dbReference type="PANTHER" id="PTHR44329">
    <property type="entry name" value="SERINE/THREONINE-PROTEIN KINASE TNNI3K-RELATED"/>
    <property type="match status" value="1"/>
</dbReference>
<name>A0A1V9ZWD8_9STRA</name>
<evidence type="ECO:0000256" key="1">
    <source>
        <dbReference type="SAM" id="Phobius"/>
    </source>
</evidence>
<keyword evidence="3" id="KW-0418">Kinase</keyword>
<sequence length="585" mass="65498">MPNLWLENSDYVARYLYLENNHIVSDARVTSKPPTDVVERLASMSLEWSDLTTLAKQAILWDMGYVRATDDLDDLSQVYTTCISSGVGATMATIAVPERLFQASQSNATMDTCIGANGNYTRQNNAHGLLLGTVVKCAVGYLQEETTPNSHASMWAQDGLGTKEVPDPRFWRHEWHYPGLPSFLLFAIHTVPTSEEETGWGKCPPQGTPGSLIIPCTVREPPLNWSSSIGAPDDVTWCLPQQSSAMSKWLSDIKDAKSPKSHLSTMSVVLFAVCGGLIIFFIIFFLIAWRKKRKNEDYVRMTNRGSTEPKQTIQTASESLNAFQEDPYLCSKRLPYSSISCGRIISKGAYGEVWIGTLDENLDRNSEPMSSWRNKRTNLSCVTEYLSNGDLSSYLSINKNLEWKMKIRIGHSILKAIMYLHQLSPPVIHRDLKGKNVLVADDISAKLSDFGISRQRHAEETMTLGVGTAFWTAPEILLEKKYDASVDIYSFGCILSELDTHNKPYFEMKDIASLSILQKVAGQDGSSAPLRPKFTKTSPDWFREVASACLAHNPSLRPAIADLELQFARELERLESIDLLEEYCY</sequence>
<organism evidence="3 4">
    <name type="scientific">Thraustotheca clavata</name>
    <dbReference type="NCBI Taxonomy" id="74557"/>
    <lineage>
        <taxon>Eukaryota</taxon>
        <taxon>Sar</taxon>
        <taxon>Stramenopiles</taxon>
        <taxon>Oomycota</taxon>
        <taxon>Saprolegniomycetes</taxon>
        <taxon>Saprolegniales</taxon>
        <taxon>Achlyaceae</taxon>
        <taxon>Thraustotheca</taxon>
    </lineage>
</organism>
<keyword evidence="1" id="KW-0812">Transmembrane</keyword>
<keyword evidence="1" id="KW-1133">Transmembrane helix</keyword>
<accession>A0A1V9ZWD8</accession>
<evidence type="ECO:0000259" key="2">
    <source>
        <dbReference type="PROSITE" id="PS50011"/>
    </source>
</evidence>
<dbReference type="PROSITE" id="PS50011">
    <property type="entry name" value="PROTEIN_KINASE_DOM"/>
    <property type="match status" value="1"/>
</dbReference>
<dbReference type="InterPro" id="IPR051681">
    <property type="entry name" value="Ser/Thr_Kinases-Pseudokinases"/>
</dbReference>
<feature type="transmembrane region" description="Helical" evidence="1">
    <location>
        <begin position="268"/>
        <end position="289"/>
    </location>
</feature>
<dbReference type="InterPro" id="IPR000719">
    <property type="entry name" value="Prot_kinase_dom"/>
</dbReference>
<dbReference type="Proteomes" id="UP000243217">
    <property type="component" value="Unassembled WGS sequence"/>
</dbReference>
<reference evidence="3 4" key="1">
    <citation type="journal article" date="2014" name="Genome Biol. Evol.">
        <title>The secreted proteins of Achlya hypogyna and Thraustotheca clavata identify the ancestral oomycete secretome and reveal gene acquisitions by horizontal gene transfer.</title>
        <authorList>
            <person name="Misner I."/>
            <person name="Blouin N."/>
            <person name="Leonard G."/>
            <person name="Richards T.A."/>
            <person name="Lane C.E."/>
        </authorList>
    </citation>
    <scope>NUCLEOTIDE SEQUENCE [LARGE SCALE GENOMIC DNA]</scope>
    <source>
        <strain evidence="3 4">ATCC 34112</strain>
    </source>
</reference>
<dbReference type="InterPro" id="IPR008271">
    <property type="entry name" value="Ser/Thr_kinase_AS"/>
</dbReference>
<protein>
    <submittedName>
        <fullName evidence="3">Kinase</fullName>
    </submittedName>
</protein>
<dbReference type="PROSITE" id="PS00108">
    <property type="entry name" value="PROTEIN_KINASE_ST"/>
    <property type="match status" value="1"/>
</dbReference>
<dbReference type="Pfam" id="PF00069">
    <property type="entry name" value="Pkinase"/>
    <property type="match status" value="1"/>
</dbReference>
<gene>
    <name evidence="3" type="ORF">THRCLA_05342</name>
</gene>
<dbReference type="SUPFAM" id="SSF56112">
    <property type="entry name" value="Protein kinase-like (PK-like)"/>
    <property type="match status" value="1"/>
</dbReference>
<dbReference type="EMBL" id="JNBS01001165">
    <property type="protein sequence ID" value="OQS02271.1"/>
    <property type="molecule type" value="Genomic_DNA"/>
</dbReference>
<dbReference type="GO" id="GO:0004674">
    <property type="term" value="F:protein serine/threonine kinase activity"/>
    <property type="evidence" value="ECO:0007669"/>
    <property type="project" value="TreeGrafter"/>
</dbReference>
<dbReference type="GO" id="GO:0005524">
    <property type="term" value="F:ATP binding"/>
    <property type="evidence" value="ECO:0007669"/>
    <property type="project" value="InterPro"/>
</dbReference>
<dbReference type="SMART" id="SM00220">
    <property type="entry name" value="S_TKc"/>
    <property type="match status" value="1"/>
</dbReference>
<keyword evidence="1" id="KW-0472">Membrane</keyword>
<dbReference type="PANTHER" id="PTHR44329:SF214">
    <property type="entry name" value="PROTEIN KINASE DOMAIN-CONTAINING PROTEIN"/>
    <property type="match status" value="1"/>
</dbReference>
<proteinExistence type="predicted"/>
<evidence type="ECO:0000313" key="3">
    <source>
        <dbReference type="EMBL" id="OQS02271.1"/>
    </source>
</evidence>
<comment type="caution">
    <text evidence="3">The sequence shown here is derived from an EMBL/GenBank/DDBJ whole genome shotgun (WGS) entry which is preliminary data.</text>
</comment>
<evidence type="ECO:0000313" key="4">
    <source>
        <dbReference type="Proteomes" id="UP000243217"/>
    </source>
</evidence>
<dbReference type="Gene3D" id="1.10.510.10">
    <property type="entry name" value="Transferase(Phosphotransferase) domain 1"/>
    <property type="match status" value="1"/>
</dbReference>
<keyword evidence="4" id="KW-1185">Reference proteome</keyword>
<dbReference type="STRING" id="74557.A0A1V9ZWD8"/>
<keyword evidence="3" id="KW-0808">Transferase</keyword>
<dbReference type="InterPro" id="IPR011009">
    <property type="entry name" value="Kinase-like_dom_sf"/>
</dbReference>